<organism evidence="2 3">
    <name type="scientific">Oldenlandia corymbosa var. corymbosa</name>
    <dbReference type="NCBI Taxonomy" id="529605"/>
    <lineage>
        <taxon>Eukaryota</taxon>
        <taxon>Viridiplantae</taxon>
        <taxon>Streptophyta</taxon>
        <taxon>Embryophyta</taxon>
        <taxon>Tracheophyta</taxon>
        <taxon>Spermatophyta</taxon>
        <taxon>Magnoliopsida</taxon>
        <taxon>eudicotyledons</taxon>
        <taxon>Gunneridae</taxon>
        <taxon>Pentapetalae</taxon>
        <taxon>asterids</taxon>
        <taxon>lamiids</taxon>
        <taxon>Gentianales</taxon>
        <taxon>Rubiaceae</taxon>
        <taxon>Rubioideae</taxon>
        <taxon>Spermacoceae</taxon>
        <taxon>Hedyotis-Oldenlandia complex</taxon>
        <taxon>Oldenlandia</taxon>
    </lineage>
</organism>
<sequence length="84" mass="9617">MLTTSLEALAMAGVDWVKYPIDSEEMEDDTTNLPPAHLLADDREDTGDEEDDEKLERICRVQLLIARLLDMYCSQQAQKRKCKS</sequence>
<dbReference type="EMBL" id="OX459123">
    <property type="protein sequence ID" value="CAI9109476.1"/>
    <property type="molecule type" value="Genomic_DNA"/>
</dbReference>
<evidence type="ECO:0000256" key="1">
    <source>
        <dbReference type="SAM" id="MobiDB-lite"/>
    </source>
</evidence>
<name>A0AAV1DNP9_OLDCO</name>
<dbReference type="Proteomes" id="UP001161247">
    <property type="component" value="Chromosome 6"/>
</dbReference>
<protein>
    <submittedName>
        <fullName evidence="2">OLC1v1009298C1</fullName>
    </submittedName>
</protein>
<feature type="compositionally biased region" description="Acidic residues" evidence="1">
    <location>
        <begin position="42"/>
        <end position="52"/>
    </location>
</feature>
<evidence type="ECO:0000313" key="2">
    <source>
        <dbReference type="EMBL" id="CAI9109476.1"/>
    </source>
</evidence>
<accession>A0AAV1DNP9</accession>
<feature type="region of interest" description="Disordered" evidence="1">
    <location>
        <begin position="25"/>
        <end position="52"/>
    </location>
</feature>
<reference evidence="2" key="1">
    <citation type="submission" date="2023-03" db="EMBL/GenBank/DDBJ databases">
        <authorList>
            <person name="Julca I."/>
        </authorList>
    </citation>
    <scope>NUCLEOTIDE SEQUENCE</scope>
</reference>
<dbReference type="AlphaFoldDB" id="A0AAV1DNP9"/>
<keyword evidence="3" id="KW-1185">Reference proteome</keyword>
<proteinExistence type="predicted"/>
<evidence type="ECO:0000313" key="3">
    <source>
        <dbReference type="Proteomes" id="UP001161247"/>
    </source>
</evidence>
<gene>
    <name evidence="2" type="ORF">OLC1_LOCUS17373</name>
</gene>